<organism evidence="1 2">
    <name type="scientific">Candidatus Pullilachnospira stercoravium</name>
    <dbReference type="NCBI Taxonomy" id="2840913"/>
    <lineage>
        <taxon>Bacteria</taxon>
        <taxon>Bacillati</taxon>
        <taxon>Bacillota</taxon>
        <taxon>Clostridia</taxon>
        <taxon>Lachnospirales</taxon>
        <taxon>Lachnospiraceae</taxon>
        <taxon>Lachnospiraceae incertae sedis</taxon>
        <taxon>Candidatus Pullilachnospira</taxon>
    </lineage>
</organism>
<evidence type="ECO:0000313" key="2">
    <source>
        <dbReference type="Proteomes" id="UP000886723"/>
    </source>
</evidence>
<dbReference type="AlphaFoldDB" id="A0A9D1T5Q4"/>
<name>A0A9D1T5Q4_9FIRM</name>
<protein>
    <submittedName>
        <fullName evidence="1">Uncharacterized protein</fullName>
    </submittedName>
</protein>
<reference evidence="1" key="1">
    <citation type="submission" date="2020-10" db="EMBL/GenBank/DDBJ databases">
        <authorList>
            <person name="Gilroy R."/>
        </authorList>
    </citation>
    <scope>NUCLEOTIDE SEQUENCE</scope>
    <source>
        <strain evidence="1">ChiBcec2-4451</strain>
    </source>
</reference>
<dbReference type="Proteomes" id="UP000886723">
    <property type="component" value="Unassembled WGS sequence"/>
</dbReference>
<comment type="caution">
    <text evidence="1">The sequence shown here is derived from an EMBL/GenBank/DDBJ whole genome shotgun (WGS) entry which is preliminary data.</text>
</comment>
<sequence length="72" mass="8142">MCQAIQEMIQEGYQEGRQQGFLQGEISGQKNGIRLMKRIYRLQAAGADRKEIAKACGICPEKLDIILEDETQ</sequence>
<reference evidence="1" key="2">
    <citation type="journal article" date="2021" name="PeerJ">
        <title>Extensive microbial diversity within the chicken gut microbiome revealed by metagenomics and culture.</title>
        <authorList>
            <person name="Gilroy R."/>
            <person name="Ravi A."/>
            <person name="Getino M."/>
            <person name="Pursley I."/>
            <person name="Horton D.L."/>
            <person name="Alikhan N.F."/>
            <person name="Baker D."/>
            <person name="Gharbi K."/>
            <person name="Hall N."/>
            <person name="Watson M."/>
            <person name="Adriaenssens E.M."/>
            <person name="Foster-Nyarko E."/>
            <person name="Jarju S."/>
            <person name="Secka A."/>
            <person name="Antonio M."/>
            <person name="Oren A."/>
            <person name="Chaudhuri R.R."/>
            <person name="La Ragione R."/>
            <person name="Hildebrand F."/>
            <person name="Pallen M.J."/>
        </authorList>
    </citation>
    <scope>NUCLEOTIDE SEQUENCE</scope>
    <source>
        <strain evidence="1">ChiBcec2-4451</strain>
    </source>
</reference>
<evidence type="ECO:0000313" key="1">
    <source>
        <dbReference type="EMBL" id="HIV12820.1"/>
    </source>
</evidence>
<accession>A0A9D1T5Q4</accession>
<proteinExistence type="predicted"/>
<dbReference type="EMBL" id="DVON01000150">
    <property type="protein sequence ID" value="HIV12820.1"/>
    <property type="molecule type" value="Genomic_DNA"/>
</dbReference>
<gene>
    <name evidence="1" type="ORF">IAA63_06745</name>
</gene>